<evidence type="ECO:0000256" key="1">
    <source>
        <dbReference type="SAM" id="SignalP"/>
    </source>
</evidence>
<sequence length="291" mass="33287">MRLNSVLLIIISLFLSVSTNAANIVVKHPNVDPQSARDYWPVQLLEMALSYDTVNNYDTSPASEQEVNQERLKSMMKDGSLSVFWIGTSQEVEREFRPVRIPLFKGLLGHRIFIIREGDQARFSRVNSMSDLLQLQAGQGRFWSDTPILESAGIDVVKPVKYINLFHMLDGGRFDYFPRAVHEPWSEVNRDPQLSLTIESDLMLIYPMPLYFFTALDNIELASVIESGLRKSIADGTFDRMFLENPDIRSALEKTDVARRKVFRINNPSLSPDTPLDEKELWFDIESVANL</sequence>
<protein>
    <recommendedName>
        <fullName evidence="4">Diguanylate cyclase</fullName>
    </recommendedName>
</protein>
<dbReference type="SUPFAM" id="SSF53850">
    <property type="entry name" value="Periplasmic binding protein-like II"/>
    <property type="match status" value="1"/>
</dbReference>
<name>A0AA48I7E7_9ALTE</name>
<reference evidence="2" key="1">
    <citation type="submission" date="2023-01" db="EMBL/GenBank/DDBJ databases">
        <title>Complete genome sequence of Planctobacterium marinum strain Dej080120_11.</title>
        <authorList>
            <person name="Ueki S."/>
            <person name="Maruyama F."/>
        </authorList>
    </citation>
    <scope>NUCLEOTIDE SEQUENCE</scope>
    <source>
        <strain evidence="2">Dej080120_11</strain>
    </source>
</reference>
<organism evidence="2 3">
    <name type="scientific">Planctobacterium marinum</name>
    <dbReference type="NCBI Taxonomy" id="1631968"/>
    <lineage>
        <taxon>Bacteria</taxon>
        <taxon>Pseudomonadati</taxon>
        <taxon>Pseudomonadota</taxon>
        <taxon>Gammaproteobacteria</taxon>
        <taxon>Alteromonadales</taxon>
        <taxon>Alteromonadaceae</taxon>
        <taxon>Planctobacterium</taxon>
    </lineage>
</organism>
<dbReference type="AlphaFoldDB" id="A0AA48I7E7"/>
<dbReference type="EMBL" id="AP027272">
    <property type="protein sequence ID" value="BDX07335.1"/>
    <property type="molecule type" value="Genomic_DNA"/>
</dbReference>
<evidence type="ECO:0000313" key="3">
    <source>
        <dbReference type="Proteomes" id="UP001333710"/>
    </source>
</evidence>
<gene>
    <name evidence="2" type="ORF">MACH26_28560</name>
</gene>
<feature type="signal peptide" evidence="1">
    <location>
        <begin position="1"/>
        <end position="21"/>
    </location>
</feature>
<accession>A0AA48I7E7</accession>
<dbReference type="KEGG" id="pmaw:MACH26_28560"/>
<feature type="chain" id="PRO_5041201541" description="Diguanylate cyclase" evidence="1">
    <location>
        <begin position="22"/>
        <end position="291"/>
    </location>
</feature>
<dbReference type="RefSeq" id="WP_338293319.1">
    <property type="nucleotide sequence ID" value="NZ_AP027272.1"/>
</dbReference>
<proteinExistence type="predicted"/>
<keyword evidence="3" id="KW-1185">Reference proteome</keyword>
<evidence type="ECO:0008006" key="4">
    <source>
        <dbReference type="Google" id="ProtNLM"/>
    </source>
</evidence>
<keyword evidence="1" id="KW-0732">Signal</keyword>
<evidence type="ECO:0000313" key="2">
    <source>
        <dbReference type="EMBL" id="BDX07335.1"/>
    </source>
</evidence>
<dbReference type="Proteomes" id="UP001333710">
    <property type="component" value="Chromosome"/>
</dbReference>